<comment type="similarity">
    <text evidence="2">Belongs to the bacterial solute-binding protein 7 family.</text>
</comment>
<evidence type="ECO:0000256" key="4">
    <source>
        <dbReference type="ARBA" id="ARBA00022729"/>
    </source>
</evidence>
<dbReference type="PIRSF" id="PIRSF006470">
    <property type="entry name" value="DctB"/>
    <property type="match status" value="1"/>
</dbReference>
<comment type="subcellular location">
    <subcellularLocation>
        <location evidence="1">Cell envelope</location>
    </subcellularLocation>
</comment>
<dbReference type="OrthoDB" id="8012379at2"/>
<feature type="chain" id="PRO_5002874229" evidence="5">
    <location>
        <begin position="26"/>
        <end position="335"/>
    </location>
</feature>
<organism evidence="6 7">
    <name type="scientific">Methylobacterium nodulans (strain LMG 21967 / CNCM I-2342 / ORS 2060)</name>
    <dbReference type="NCBI Taxonomy" id="460265"/>
    <lineage>
        <taxon>Bacteria</taxon>
        <taxon>Pseudomonadati</taxon>
        <taxon>Pseudomonadota</taxon>
        <taxon>Alphaproteobacteria</taxon>
        <taxon>Hyphomicrobiales</taxon>
        <taxon>Methylobacteriaceae</taxon>
        <taxon>Methylobacterium</taxon>
    </lineage>
</organism>
<keyword evidence="3" id="KW-0813">Transport</keyword>
<gene>
    <name evidence="6" type="ordered locus">Mnod_3433</name>
</gene>
<dbReference type="Proteomes" id="UP000008207">
    <property type="component" value="Chromosome"/>
</dbReference>
<dbReference type="EMBL" id="CP001349">
    <property type="protein sequence ID" value="ACL58347.1"/>
    <property type="molecule type" value="Genomic_DNA"/>
</dbReference>
<dbReference type="Pfam" id="PF03480">
    <property type="entry name" value="DctP"/>
    <property type="match status" value="1"/>
</dbReference>
<dbReference type="CDD" id="cd13603">
    <property type="entry name" value="PBP2_TRAP_Siap_TeaA_like"/>
    <property type="match status" value="1"/>
</dbReference>
<dbReference type="RefSeq" id="WP_015930009.1">
    <property type="nucleotide sequence ID" value="NC_011894.1"/>
</dbReference>
<dbReference type="GO" id="GO:0055085">
    <property type="term" value="P:transmembrane transport"/>
    <property type="evidence" value="ECO:0007669"/>
    <property type="project" value="InterPro"/>
</dbReference>
<dbReference type="PANTHER" id="PTHR33376:SF4">
    <property type="entry name" value="SIALIC ACID-BINDING PERIPLASMIC PROTEIN SIAP"/>
    <property type="match status" value="1"/>
</dbReference>
<dbReference type="AlphaFoldDB" id="B8IMG1"/>
<dbReference type="eggNOG" id="COG1638">
    <property type="taxonomic scope" value="Bacteria"/>
</dbReference>
<accession>B8IMG1</accession>
<sequence length="335" mass="37701">MSRLTRRTMILAGAAGLAAPFVARAAEPDFRLKFGNIVSGDHPLNLAMGRVRDRVAQETDGKVTIELFPKNQLGSDADMLSQLRSGALELFAQTGVLMSTLVPVASISGIGFAFPSYDKVWEALDGPLGQHIRKAFEKANLVCMERSYNHGFRQTTSSTKPIRTPDDLNGFRIRVPPSPLWTSMFKSFGAAPVSIPWAETYSAMQTRIADGLEQPLIGLLVDKMYEVQKYCSLTNHMWDGFWVLANRRFWDRMPPNLRDIVQRNIDQEALVQRKDVEQMNATLQSKLQSLGLQFFEVNNADFRQRLVSSGFYQDWQKRYGDEAWALLESTTGKLG</sequence>
<protein>
    <submittedName>
        <fullName evidence="6">TRAP dicarboxylate transporter, DctP subunit</fullName>
    </submittedName>
</protein>
<dbReference type="PANTHER" id="PTHR33376">
    <property type="match status" value="1"/>
</dbReference>
<name>B8IMG1_METNO</name>
<dbReference type="NCBIfam" id="NF037995">
    <property type="entry name" value="TRAP_S1"/>
    <property type="match status" value="1"/>
</dbReference>
<evidence type="ECO:0000256" key="2">
    <source>
        <dbReference type="ARBA" id="ARBA00009023"/>
    </source>
</evidence>
<dbReference type="InterPro" id="IPR004682">
    <property type="entry name" value="TRAP_DctP"/>
</dbReference>
<proteinExistence type="inferred from homology"/>
<dbReference type="NCBIfam" id="TIGR00787">
    <property type="entry name" value="dctP"/>
    <property type="match status" value="1"/>
</dbReference>
<evidence type="ECO:0000256" key="5">
    <source>
        <dbReference type="SAM" id="SignalP"/>
    </source>
</evidence>
<evidence type="ECO:0000256" key="3">
    <source>
        <dbReference type="ARBA" id="ARBA00022448"/>
    </source>
</evidence>
<dbReference type="InterPro" id="IPR018389">
    <property type="entry name" value="DctP_fam"/>
</dbReference>
<keyword evidence="4 5" id="KW-0732">Signal</keyword>
<evidence type="ECO:0000256" key="1">
    <source>
        <dbReference type="ARBA" id="ARBA00004196"/>
    </source>
</evidence>
<reference evidence="6 7" key="1">
    <citation type="submission" date="2009-01" db="EMBL/GenBank/DDBJ databases">
        <title>Complete sequence of chromosome of Methylobacterium nodulans ORS 2060.</title>
        <authorList>
            <consortium name="US DOE Joint Genome Institute"/>
            <person name="Lucas S."/>
            <person name="Copeland A."/>
            <person name="Lapidus A."/>
            <person name="Glavina del Rio T."/>
            <person name="Dalin E."/>
            <person name="Tice H."/>
            <person name="Bruce D."/>
            <person name="Goodwin L."/>
            <person name="Pitluck S."/>
            <person name="Sims D."/>
            <person name="Brettin T."/>
            <person name="Detter J.C."/>
            <person name="Han C."/>
            <person name="Larimer F."/>
            <person name="Land M."/>
            <person name="Hauser L."/>
            <person name="Kyrpides N."/>
            <person name="Ivanova N."/>
            <person name="Marx C.J."/>
            <person name="Richardson P."/>
        </authorList>
    </citation>
    <scope>NUCLEOTIDE SEQUENCE [LARGE SCALE GENOMIC DNA]</scope>
    <source>
        <strain evidence="7">LMG 21967 / CNCM I-2342 / ORS 2060</strain>
    </source>
</reference>
<evidence type="ECO:0000313" key="7">
    <source>
        <dbReference type="Proteomes" id="UP000008207"/>
    </source>
</evidence>
<dbReference type="HOGENOM" id="CLU_036176_1_1_5"/>
<dbReference type="GO" id="GO:0030288">
    <property type="term" value="C:outer membrane-bounded periplasmic space"/>
    <property type="evidence" value="ECO:0007669"/>
    <property type="project" value="InterPro"/>
</dbReference>
<dbReference type="STRING" id="460265.Mnod_3433"/>
<dbReference type="Gene3D" id="3.40.190.170">
    <property type="entry name" value="Bacterial extracellular solute-binding protein, family 7"/>
    <property type="match status" value="1"/>
</dbReference>
<dbReference type="InterPro" id="IPR038404">
    <property type="entry name" value="TRAP_DctP_sf"/>
</dbReference>
<evidence type="ECO:0000313" key="6">
    <source>
        <dbReference type="EMBL" id="ACL58347.1"/>
    </source>
</evidence>
<feature type="signal peptide" evidence="5">
    <location>
        <begin position="1"/>
        <end position="25"/>
    </location>
</feature>
<keyword evidence="7" id="KW-1185">Reference proteome</keyword>
<dbReference type="KEGG" id="mno:Mnod_3433"/>